<dbReference type="EMBL" id="OB660796">
    <property type="protein sequence ID" value="CAD7226297.1"/>
    <property type="molecule type" value="Genomic_DNA"/>
</dbReference>
<dbReference type="OrthoDB" id="8882621at2759"/>
<gene>
    <name evidence="1" type="ORF">CTOB1V02_LOCUS4218</name>
</gene>
<proteinExistence type="predicted"/>
<accession>A0A7R8W8E5</accession>
<protein>
    <submittedName>
        <fullName evidence="1">Uncharacterized protein</fullName>
    </submittedName>
</protein>
<sequence>MIRPTGALETTSVFIVPKSVLVDPGVKRVSGANFNNKHQPFEKTVRLQLHEECGKNMMGDSLGWVPDRAQDKPVSVITLTVLTRNTPLHCFSACFLMSVLCR</sequence>
<reference evidence="1" key="1">
    <citation type="submission" date="2020-11" db="EMBL/GenBank/DDBJ databases">
        <authorList>
            <person name="Tran Van P."/>
        </authorList>
    </citation>
    <scope>NUCLEOTIDE SEQUENCE</scope>
</reference>
<dbReference type="AlphaFoldDB" id="A0A7R8W8E5"/>
<organism evidence="1">
    <name type="scientific">Cyprideis torosa</name>
    <dbReference type="NCBI Taxonomy" id="163714"/>
    <lineage>
        <taxon>Eukaryota</taxon>
        <taxon>Metazoa</taxon>
        <taxon>Ecdysozoa</taxon>
        <taxon>Arthropoda</taxon>
        <taxon>Crustacea</taxon>
        <taxon>Oligostraca</taxon>
        <taxon>Ostracoda</taxon>
        <taxon>Podocopa</taxon>
        <taxon>Podocopida</taxon>
        <taxon>Cytherocopina</taxon>
        <taxon>Cytheroidea</taxon>
        <taxon>Cytherideidae</taxon>
        <taxon>Cyprideis</taxon>
    </lineage>
</organism>
<evidence type="ECO:0000313" key="1">
    <source>
        <dbReference type="EMBL" id="CAD7226297.1"/>
    </source>
</evidence>
<name>A0A7R8W8E5_9CRUS</name>